<sequence>MAGNNHYMNYDPRWPSFHEEIYGTAHDHNRWNDFRSPPVYGPVEEPRNFGYEGSQYWRPHNYNGRYDGPLVPVEEVFAGPGPGTPLWMQGNYYGPHHHHRKDDMDRPWRITVEMWVPMCCDKCERKVREHLEDMEGAEVVTTDQWTRRVTVTGDVRPEFALCRVQRVKPNSTFWCMRPCN</sequence>
<keyword evidence="4" id="KW-1185">Reference proteome</keyword>
<dbReference type="InterPro" id="IPR006121">
    <property type="entry name" value="HMA_dom"/>
</dbReference>
<keyword evidence="1" id="KW-0479">Metal-binding</keyword>
<dbReference type="Gene3D" id="3.30.70.100">
    <property type="match status" value="1"/>
</dbReference>
<dbReference type="PROSITE" id="PS50846">
    <property type="entry name" value="HMA_2"/>
    <property type="match status" value="1"/>
</dbReference>
<evidence type="ECO:0000313" key="3">
    <source>
        <dbReference type="EMBL" id="CAK9220127.1"/>
    </source>
</evidence>
<reference evidence="3" key="1">
    <citation type="submission" date="2024-02" db="EMBL/GenBank/DDBJ databases">
        <authorList>
            <consortium name="ELIXIR-Norway"/>
            <consortium name="Elixir Norway"/>
        </authorList>
    </citation>
    <scope>NUCLEOTIDE SEQUENCE</scope>
</reference>
<dbReference type="PANTHER" id="PTHR22814">
    <property type="entry name" value="COPPER TRANSPORT PROTEIN ATOX1-RELATED"/>
    <property type="match status" value="1"/>
</dbReference>
<evidence type="ECO:0000256" key="1">
    <source>
        <dbReference type="ARBA" id="ARBA00022723"/>
    </source>
</evidence>
<dbReference type="InterPro" id="IPR036163">
    <property type="entry name" value="HMA_dom_sf"/>
</dbReference>
<evidence type="ECO:0000259" key="2">
    <source>
        <dbReference type="PROSITE" id="PS50846"/>
    </source>
</evidence>
<proteinExistence type="predicted"/>
<protein>
    <recommendedName>
        <fullName evidence="2">HMA domain-containing protein</fullName>
    </recommendedName>
</protein>
<evidence type="ECO:0000313" key="4">
    <source>
        <dbReference type="Proteomes" id="UP001497512"/>
    </source>
</evidence>
<dbReference type="SUPFAM" id="SSF55008">
    <property type="entry name" value="HMA, heavy metal-associated domain"/>
    <property type="match status" value="1"/>
</dbReference>
<dbReference type="EMBL" id="OZ019895">
    <property type="protein sequence ID" value="CAK9220127.1"/>
    <property type="molecule type" value="Genomic_DNA"/>
</dbReference>
<feature type="domain" description="HMA" evidence="2">
    <location>
        <begin position="109"/>
        <end position="172"/>
    </location>
</feature>
<dbReference type="CDD" id="cd00371">
    <property type="entry name" value="HMA"/>
    <property type="match status" value="1"/>
</dbReference>
<name>A0ABP0UFD3_9BRYO</name>
<organism evidence="3 4">
    <name type="scientific">Sphagnum troendelagicum</name>
    <dbReference type="NCBI Taxonomy" id="128251"/>
    <lineage>
        <taxon>Eukaryota</taxon>
        <taxon>Viridiplantae</taxon>
        <taxon>Streptophyta</taxon>
        <taxon>Embryophyta</taxon>
        <taxon>Bryophyta</taxon>
        <taxon>Sphagnophytina</taxon>
        <taxon>Sphagnopsida</taxon>
        <taxon>Sphagnales</taxon>
        <taxon>Sphagnaceae</taxon>
        <taxon>Sphagnum</taxon>
    </lineage>
</organism>
<gene>
    <name evidence="3" type="ORF">CSSPTR1EN2_LOCUS15196</name>
</gene>
<dbReference type="PANTHER" id="PTHR22814:SF336">
    <property type="entry name" value="HEAVY METAL-ASSOCIATED ISOPRENYLATED PLANT PROTEIN 23"/>
    <property type="match status" value="1"/>
</dbReference>
<dbReference type="Proteomes" id="UP001497512">
    <property type="component" value="Chromosome 3"/>
</dbReference>
<accession>A0ABP0UFD3</accession>
<dbReference type="Pfam" id="PF00403">
    <property type="entry name" value="HMA"/>
    <property type="match status" value="1"/>
</dbReference>